<evidence type="ECO:0000313" key="1">
    <source>
        <dbReference type="EMBL" id="CDW49868.1"/>
    </source>
</evidence>
<name>A0A0K2VHD7_LEPSM</name>
<sequence length="36" mass="4317">MLELREKTNSFTVIWMDLSYEAFGRIDSHRFILPIS</sequence>
<dbReference type="AlphaFoldDB" id="A0A0K2VHD7"/>
<proteinExistence type="predicted"/>
<organism evidence="1">
    <name type="scientific">Lepeophtheirus salmonis</name>
    <name type="common">Salmon louse</name>
    <name type="synonym">Caligus salmonis</name>
    <dbReference type="NCBI Taxonomy" id="72036"/>
    <lineage>
        <taxon>Eukaryota</taxon>
        <taxon>Metazoa</taxon>
        <taxon>Ecdysozoa</taxon>
        <taxon>Arthropoda</taxon>
        <taxon>Crustacea</taxon>
        <taxon>Multicrustacea</taxon>
        <taxon>Hexanauplia</taxon>
        <taxon>Copepoda</taxon>
        <taxon>Siphonostomatoida</taxon>
        <taxon>Caligidae</taxon>
        <taxon>Lepeophtheirus</taxon>
    </lineage>
</organism>
<protein>
    <submittedName>
        <fullName evidence="1">Uncharacterized protein</fullName>
    </submittedName>
</protein>
<reference evidence="1" key="1">
    <citation type="submission" date="2014-05" db="EMBL/GenBank/DDBJ databases">
        <authorList>
            <person name="Chronopoulou M."/>
        </authorList>
    </citation>
    <scope>NUCLEOTIDE SEQUENCE</scope>
    <source>
        <tissue evidence="1">Whole organism</tissue>
    </source>
</reference>
<accession>A0A0K2VHD7</accession>
<dbReference type="EMBL" id="HACA01032507">
    <property type="protein sequence ID" value="CDW49868.1"/>
    <property type="molecule type" value="Transcribed_RNA"/>
</dbReference>